<evidence type="ECO:0000259" key="4">
    <source>
        <dbReference type="Pfam" id="PF00061"/>
    </source>
</evidence>
<keyword evidence="2" id="KW-1015">Disulfide bond</keyword>
<dbReference type="Pfam" id="PF00061">
    <property type="entry name" value="Lipocalin"/>
    <property type="match status" value="1"/>
</dbReference>
<evidence type="ECO:0000313" key="5">
    <source>
        <dbReference type="EMBL" id="KZS12240.1"/>
    </source>
</evidence>
<dbReference type="SUPFAM" id="SSF50814">
    <property type="entry name" value="Lipocalins"/>
    <property type="match status" value="1"/>
</dbReference>
<dbReference type="Proteomes" id="UP000076858">
    <property type="component" value="Unassembled WGS sequence"/>
</dbReference>
<dbReference type="FunFam" id="2.40.128.20:FF:000026">
    <property type="entry name" value="Apolipoprotein D-like Protein"/>
    <property type="match status" value="1"/>
</dbReference>
<evidence type="ECO:0000313" key="6">
    <source>
        <dbReference type="Proteomes" id="UP000076858"/>
    </source>
</evidence>
<gene>
    <name evidence="5" type="ORF">APZ42_022288</name>
</gene>
<dbReference type="InterPro" id="IPR022271">
    <property type="entry name" value="Lipocalin_ApoD"/>
</dbReference>
<feature type="domain" description="Lipocalin/cytosolic fatty-acid binding" evidence="4">
    <location>
        <begin position="68"/>
        <end position="215"/>
    </location>
</feature>
<dbReference type="InterPro" id="IPR012674">
    <property type="entry name" value="Calycin"/>
</dbReference>
<dbReference type="PANTHER" id="PTHR10612">
    <property type="entry name" value="APOLIPOPROTEIN D"/>
    <property type="match status" value="1"/>
</dbReference>
<name>A0A164VEG3_9CRUS</name>
<dbReference type="InterPro" id="IPR000566">
    <property type="entry name" value="Lipocln_cytosolic_FA-bd_dom"/>
</dbReference>
<dbReference type="GO" id="GO:0006629">
    <property type="term" value="P:lipid metabolic process"/>
    <property type="evidence" value="ECO:0007669"/>
    <property type="project" value="TreeGrafter"/>
</dbReference>
<proteinExistence type="inferred from homology"/>
<protein>
    <recommendedName>
        <fullName evidence="4">Lipocalin/cytosolic fatty-acid binding domain-containing protein</fullName>
    </recommendedName>
</protein>
<comment type="similarity">
    <text evidence="1 3">Belongs to the calycin superfamily. Lipocalin family.</text>
</comment>
<keyword evidence="6" id="KW-1185">Reference proteome</keyword>
<dbReference type="PIRSF" id="PIRSF036893">
    <property type="entry name" value="Lipocalin_ApoD"/>
    <property type="match status" value="1"/>
</dbReference>
<evidence type="ECO:0000256" key="1">
    <source>
        <dbReference type="ARBA" id="ARBA00006889"/>
    </source>
</evidence>
<dbReference type="AlphaFoldDB" id="A0A164VEG3"/>
<evidence type="ECO:0000256" key="2">
    <source>
        <dbReference type="ARBA" id="ARBA00023157"/>
    </source>
</evidence>
<dbReference type="EMBL" id="LRGB01001361">
    <property type="protein sequence ID" value="KZS12240.1"/>
    <property type="molecule type" value="Genomic_DNA"/>
</dbReference>
<evidence type="ECO:0000256" key="3">
    <source>
        <dbReference type="PIRNR" id="PIRNR036893"/>
    </source>
</evidence>
<dbReference type="GO" id="GO:0031409">
    <property type="term" value="F:pigment binding"/>
    <property type="evidence" value="ECO:0007669"/>
    <property type="project" value="InterPro"/>
</dbReference>
<dbReference type="PRINTS" id="PR01273">
    <property type="entry name" value="INVTBRTCOLOR"/>
</dbReference>
<accession>A0A164VEG3</accession>
<dbReference type="OrthoDB" id="565904at2759"/>
<sequence length="227" mass="26103">MTYSEDITNLEFCLVESVKFEFKNSKMHPVIVLMLASMTIGFVNCQTLTMGRCPNIDAKKDFDLAKYAGKWYEHSKNRRYWIIMDTGLKCASETYSLDGNDTLLMHHQGQRILNNRYVSVKAVGKHVAPGKLLFTFKDATIHGTTVQDAPYWILDTDYENYAVVWSCSENAGMKAEITWILTRQLKPEASVIRAAMDILSRNGLSRTSMVKTNHRTRCRYDHRRMPS</sequence>
<dbReference type="InterPro" id="IPR003057">
    <property type="entry name" value="Invtbrt_color"/>
</dbReference>
<comment type="caution">
    <text evidence="5">The sequence shown here is derived from an EMBL/GenBank/DDBJ whole genome shotgun (WGS) entry which is preliminary data.</text>
</comment>
<reference evidence="5 6" key="1">
    <citation type="submission" date="2016-03" db="EMBL/GenBank/DDBJ databases">
        <title>EvidentialGene: Evidence-directed Construction of Genes on Genomes.</title>
        <authorList>
            <person name="Gilbert D.G."/>
            <person name="Choi J.-H."/>
            <person name="Mockaitis K."/>
            <person name="Colbourne J."/>
            <person name="Pfrender M."/>
        </authorList>
    </citation>
    <scope>NUCLEOTIDE SEQUENCE [LARGE SCALE GENOMIC DNA]</scope>
    <source>
        <strain evidence="5 6">Xinb3</strain>
        <tissue evidence="5">Complete organism</tissue>
    </source>
</reference>
<dbReference type="GO" id="GO:0005737">
    <property type="term" value="C:cytoplasm"/>
    <property type="evidence" value="ECO:0007669"/>
    <property type="project" value="TreeGrafter"/>
</dbReference>
<dbReference type="PANTHER" id="PTHR10612:SF34">
    <property type="entry name" value="APOLIPOPROTEIN D"/>
    <property type="match status" value="1"/>
</dbReference>
<dbReference type="Gene3D" id="2.40.128.20">
    <property type="match status" value="1"/>
</dbReference>
<organism evidence="5 6">
    <name type="scientific">Daphnia magna</name>
    <dbReference type="NCBI Taxonomy" id="35525"/>
    <lineage>
        <taxon>Eukaryota</taxon>
        <taxon>Metazoa</taxon>
        <taxon>Ecdysozoa</taxon>
        <taxon>Arthropoda</taxon>
        <taxon>Crustacea</taxon>
        <taxon>Branchiopoda</taxon>
        <taxon>Diplostraca</taxon>
        <taxon>Cladocera</taxon>
        <taxon>Anomopoda</taxon>
        <taxon>Daphniidae</taxon>
        <taxon>Daphnia</taxon>
    </lineage>
</organism>
<dbReference type="GO" id="GO:0000302">
    <property type="term" value="P:response to reactive oxygen species"/>
    <property type="evidence" value="ECO:0007669"/>
    <property type="project" value="TreeGrafter"/>
</dbReference>